<reference evidence="2" key="1">
    <citation type="submission" date="2020-07" db="EMBL/GenBank/DDBJ databases">
        <title>Multicomponent nature underlies the extraordinary mechanical properties of spider dragline silk.</title>
        <authorList>
            <person name="Kono N."/>
            <person name="Nakamura H."/>
            <person name="Mori M."/>
            <person name="Yoshida Y."/>
            <person name="Ohtoshi R."/>
            <person name="Malay A.D."/>
            <person name="Moran D.A.P."/>
            <person name="Tomita M."/>
            <person name="Numata K."/>
            <person name="Arakawa K."/>
        </authorList>
    </citation>
    <scope>NUCLEOTIDE SEQUENCE</scope>
</reference>
<organism evidence="2 3">
    <name type="scientific">Trichonephila clavata</name>
    <name type="common">Joro spider</name>
    <name type="synonym">Nephila clavata</name>
    <dbReference type="NCBI Taxonomy" id="2740835"/>
    <lineage>
        <taxon>Eukaryota</taxon>
        <taxon>Metazoa</taxon>
        <taxon>Ecdysozoa</taxon>
        <taxon>Arthropoda</taxon>
        <taxon>Chelicerata</taxon>
        <taxon>Arachnida</taxon>
        <taxon>Araneae</taxon>
        <taxon>Araneomorphae</taxon>
        <taxon>Entelegynae</taxon>
        <taxon>Araneoidea</taxon>
        <taxon>Nephilidae</taxon>
        <taxon>Trichonephila</taxon>
    </lineage>
</organism>
<sequence length="102" mass="11517">MMNFKGKTYVQDEIVHAQGEERIKQKQSVISSGPRSRVVLNPQRPFIYVSRTWCSCSWTSPNRVNHQENHDPETQATAGDLPNNSASVIGCSNISPNYLRLN</sequence>
<dbReference type="EMBL" id="BMAO01012403">
    <property type="protein sequence ID" value="GFQ81145.1"/>
    <property type="molecule type" value="Genomic_DNA"/>
</dbReference>
<dbReference type="AlphaFoldDB" id="A0A8X6FHZ2"/>
<comment type="caution">
    <text evidence="2">The sequence shown here is derived from an EMBL/GenBank/DDBJ whole genome shotgun (WGS) entry which is preliminary data.</text>
</comment>
<feature type="region of interest" description="Disordered" evidence="1">
    <location>
        <begin position="63"/>
        <end position="88"/>
    </location>
</feature>
<proteinExistence type="predicted"/>
<gene>
    <name evidence="2" type="ORF">TNCT_676691</name>
</gene>
<protein>
    <submittedName>
        <fullName evidence="2">Uncharacterized protein</fullName>
    </submittedName>
</protein>
<accession>A0A8X6FHZ2</accession>
<name>A0A8X6FHZ2_TRICU</name>
<evidence type="ECO:0000256" key="1">
    <source>
        <dbReference type="SAM" id="MobiDB-lite"/>
    </source>
</evidence>
<keyword evidence="3" id="KW-1185">Reference proteome</keyword>
<dbReference type="Proteomes" id="UP000887116">
    <property type="component" value="Unassembled WGS sequence"/>
</dbReference>
<evidence type="ECO:0000313" key="2">
    <source>
        <dbReference type="EMBL" id="GFQ81145.1"/>
    </source>
</evidence>
<feature type="compositionally biased region" description="Polar residues" evidence="1">
    <location>
        <begin position="74"/>
        <end position="88"/>
    </location>
</feature>
<evidence type="ECO:0000313" key="3">
    <source>
        <dbReference type="Proteomes" id="UP000887116"/>
    </source>
</evidence>